<reference evidence="1" key="1">
    <citation type="submission" date="2020-06" db="EMBL/GenBank/DDBJ databases">
        <authorList>
            <person name="Li T."/>
            <person name="Hu X."/>
            <person name="Zhang T."/>
            <person name="Song X."/>
            <person name="Zhang H."/>
            <person name="Dai N."/>
            <person name="Sheng W."/>
            <person name="Hou X."/>
            <person name="Wei L."/>
        </authorList>
    </citation>
    <scope>NUCLEOTIDE SEQUENCE</scope>
    <source>
        <strain evidence="1">G02</strain>
        <tissue evidence="1">Leaf</tissue>
    </source>
</reference>
<accession>A0AAW2IPJ4</accession>
<comment type="caution">
    <text evidence="1">The sequence shown here is derived from an EMBL/GenBank/DDBJ whole genome shotgun (WGS) entry which is preliminary data.</text>
</comment>
<protein>
    <recommendedName>
        <fullName evidence="2">Reverse transcriptase domain-containing protein</fullName>
    </recommendedName>
</protein>
<name>A0AAW2IPJ4_SESRA</name>
<evidence type="ECO:0000313" key="1">
    <source>
        <dbReference type="EMBL" id="KAL0284071.1"/>
    </source>
</evidence>
<dbReference type="AlphaFoldDB" id="A0AAW2IPJ4"/>
<proteinExistence type="predicted"/>
<dbReference type="PANTHER" id="PTHR33116:SF78">
    <property type="entry name" value="OS12G0587133 PROTEIN"/>
    <property type="match status" value="1"/>
</dbReference>
<sequence>MEIWHVLLKVRTQENNGFQFHWKCQDLRILNLCFADDVLIFCAGTTSSVRIIKTALTEFAELSGLHVNPGKSTIILSKSVQRERQSILDIMGFHEGSLPIKYLGLPLTSSRLKVADCQPLIDRLNSRLAGWNHLNLSLAGRTQLIKSVLNSLHTYWASVFVLPKSIIKVIEGKMRSFLWKGSSGFGHAKVSWAQVCKTTEEGGLGIRSVLLMNQALILKQVWRILQEDPRSIWVAWVLRHRLRHQTVWTFNVASAPWLWKKIIKICSLLKDGLVYQVGDGGKFKLWHDIWHPRGPLIRNFPRGPIITGLPSDSFLMTVMHRGQWCLPSSTDFDIQQILADLPSIGPQQIDTIIWKSGQFNLKSVYAFLQPHSPRVCWHQLLGGKFKVPRHDFILWLLFWGLTTMDRLWAPNLDRSCMLCGGQDWNLIHTFSLIVHLLGAVWWCSNRGFVFLGCIGAGN</sequence>
<dbReference type="EMBL" id="JACGWJ010001186">
    <property type="protein sequence ID" value="KAL0284071.1"/>
    <property type="molecule type" value="Genomic_DNA"/>
</dbReference>
<dbReference type="PANTHER" id="PTHR33116">
    <property type="entry name" value="REVERSE TRANSCRIPTASE ZINC-BINDING DOMAIN-CONTAINING PROTEIN-RELATED-RELATED"/>
    <property type="match status" value="1"/>
</dbReference>
<evidence type="ECO:0008006" key="2">
    <source>
        <dbReference type="Google" id="ProtNLM"/>
    </source>
</evidence>
<reference evidence="1" key="2">
    <citation type="journal article" date="2024" name="Plant">
        <title>Genomic evolution and insights into agronomic trait innovations of Sesamum species.</title>
        <authorList>
            <person name="Miao H."/>
            <person name="Wang L."/>
            <person name="Qu L."/>
            <person name="Liu H."/>
            <person name="Sun Y."/>
            <person name="Le M."/>
            <person name="Wang Q."/>
            <person name="Wei S."/>
            <person name="Zheng Y."/>
            <person name="Lin W."/>
            <person name="Duan Y."/>
            <person name="Cao H."/>
            <person name="Xiong S."/>
            <person name="Wang X."/>
            <person name="Wei L."/>
            <person name="Li C."/>
            <person name="Ma Q."/>
            <person name="Ju M."/>
            <person name="Zhao R."/>
            <person name="Li G."/>
            <person name="Mu C."/>
            <person name="Tian Q."/>
            <person name="Mei H."/>
            <person name="Zhang T."/>
            <person name="Gao T."/>
            <person name="Zhang H."/>
        </authorList>
    </citation>
    <scope>NUCLEOTIDE SEQUENCE</scope>
    <source>
        <strain evidence="1">G02</strain>
    </source>
</reference>
<gene>
    <name evidence="1" type="ORF">Sradi_7209200</name>
</gene>
<organism evidence="1">
    <name type="scientific">Sesamum radiatum</name>
    <name type="common">Black benniseed</name>
    <dbReference type="NCBI Taxonomy" id="300843"/>
    <lineage>
        <taxon>Eukaryota</taxon>
        <taxon>Viridiplantae</taxon>
        <taxon>Streptophyta</taxon>
        <taxon>Embryophyta</taxon>
        <taxon>Tracheophyta</taxon>
        <taxon>Spermatophyta</taxon>
        <taxon>Magnoliopsida</taxon>
        <taxon>eudicotyledons</taxon>
        <taxon>Gunneridae</taxon>
        <taxon>Pentapetalae</taxon>
        <taxon>asterids</taxon>
        <taxon>lamiids</taxon>
        <taxon>Lamiales</taxon>
        <taxon>Pedaliaceae</taxon>
        <taxon>Sesamum</taxon>
    </lineage>
</organism>